<evidence type="ECO:0000313" key="3">
    <source>
        <dbReference type="Proteomes" id="UP001261624"/>
    </source>
</evidence>
<keyword evidence="1" id="KW-1133">Transmembrane helix</keyword>
<protein>
    <submittedName>
        <fullName evidence="2">DUF6730 family protein</fullName>
    </submittedName>
</protein>
<organism evidence="2 3">
    <name type="scientific">Autumnicola patrickiae</name>
    <dbReference type="NCBI Taxonomy" id="3075591"/>
    <lineage>
        <taxon>Bacteria</taxon>
        <taxon>Pseudomonadati</taxon>
        <taxon>Bacteroidota</taxon>
        <taxon>Flavobacteriia</taxon>
        <taxon>Flavobacteriales</taxon>
        <taxon>Flavobacteriaceae</taxon>
        <taxon>Autumnicola</taxon>
    </lineage>
</organism>
<sequence>MDIKHLSYEKTRRIMELMADEMADFKTAVLVLQKLSKQLIKMSIPISTEALDTNLNRFLQKQEAEKERTDEILREIDRKLKQARIIPNYLLILFGISGIIAMGSVGYFGYTSKEKVEENFEVYRTIMESHNKSYENYFAAYPKIQEVYCEWLEAGYQGL</sequence>
<comment type="caution">
    <text evidence="2">The sequence shown here is derived from an EMBL/GenBank/DDBJ whole genome shotgun (WGS) entry which is preliminary data.</text>
</comment>
<feature type="transmembrane region" description="Helical" evidence="1">
    <location>
        <begin position="88"/>
        <end position="110"/>
    </location>
</feature>
<evidence type="ECO:0000313" key="2">
    <source>
        <dbReference type="EMBL" id="MDT0690407.1"/>
    </source>
</evidence>
<dbReference type="EMBL" id="JAVRHM010000012">
    <property type="protein sequence ID" value="MDT0690407.1"/>
    <property type="molecule type" value="Genomic_DNA"/>
</dbReference>
<keyword evidence="1" id="KW-0812">Transmembrane</keyword>
<keyword evidence="3" id="KW-1185">Reference proteome</keyword>
<name>A0ABU3E386_9FLAO</name>
<dbReference type="RefSeq" id="WP_311684905.1">
    <property type="nucleotide sequence ID" value="NZ_JAVRHM010000012.1"/>
</dbReference>
<dbReference type="InterPro" id="IPR046617">
    <property type="entry name" value="DUF6730"/>
</dbReference>
<accession>A0ABU3E386</accession>
<gene>
    <name evidence="2" type="ORF">RM549_11460</name>
</gene>
<proteinExistence type="predicted"/>
<keyword evidence="1" id="KW-0472">Membrane</keyword>
<dbReference type="Pfam" id="PF20503">
    <property type="entry name" value="DUF6730"/>
    <property type="match status" value="1"/>
</dbReference>
<evidence type="ECO:0000256" key="1">
    <source>
        <dbReference type="SAM" id="Phobius"/>
    </source>
</evidence>
<reference evidence="2 3" key="1">
    <citation type="submission" date="2023-09" db="EMBL/GenBank/DDBJ databases">
        <authorList>
            <person name="Rey-Velasco X."/>
        </authorList>
    </citation>
    <scope>NUCLEOTIDE SEQUENCE [LARGE SCALE GENOMIC DNA]</scope>
    <source>
        <strain evidence="2 3">F188</strain>
    </source>
</reference>
<dbReference type="Proteomes" id="UP001261624">
    <property type="component" value="Unassembled WGS sequence"/>
</dbReference>